<dbReference type="eggNOG" id="ENOG5033WP0">
    <property type="taxonomic scope" value="Bacteria"/>
</dbReference>
<keyword evidence="2" id="KW-1185">Reference proteome</keyword>
<name>D3RS59_ALLVD</name>
<sequence>MTIQTFTKKMITGLDKLDAIATKFSKNQNRLLDKIQHLTGKEVAIALVGMQGVKNTSQAEIEVVANIISIFDTLTVENIEESPRSVVINGTYLKSYVVEIIPQYLSHKYSIDLVMVLYLSGRTVRIASLGVEYDGHDAHYIEHKIKKSYRRDSEILGSSGIPLIKLSPEQKDNLAETKKNIRKYFKHKIKEYEAIKTHTLSKCIRDNRICTERLTYVCLVCEGLGSLANVFCSECDGVGRTNNVNIDLTKHECFDCPDCKLTKARSCRTCLGRGWLDREKAIAWQRRHDAENT</sequence>
<dbReference type="Proteomes" id="UP000001441">
    <property type="component" value="Chromosome"/>
</dbReference>
<dbReference type="SUPFAM" id="SSF57938">
    <property type="entry name" value="DnaJ/Hsp40 cysteine-rich domain"/>
    <property type="match status" value="1"/>
</dbReference>
<evidence type="ECO:0000313" key="1">
    <source>
        <dbReference type="EMBL" id="ADC63996.1"/>
    </source>
</evidence>
<organism evidence="1 2">
    <name type="scientific">Allochromatium vinosum (strain ATCC 17899 / DSM 180 / NBRC 103801 / NCIMB 10441 / D)</name>
    <name type="common">Chromatium vinosum</name>
    <dbReference type="NCBI Taxonomy" id="572477"/>
    <lineage>
        <taxon>Bacteria</taxon>
        <taxon>Pseudomonadati</taxon>
        <taxon>Pseudomonadota</taxon>
        <taxon>Gammaproteobacteria</taxon>
        <taxon>Chromatiales</taxon>
        <taxon>Chromatiaceae</taxon>
        <taxon>Allochromatium</taxon>
    </lineage>
</organism>
<dbReference type="RefSeq" id="WP_012972260.1">
    <property type="nucleotide sequence ID" value="NC_013851.1"/>
</dbReference>
<dbReference type="AlphaFoldDB" id="D3RS59"/>
<gene>
    <name evidence="1" type="ordered locus">Alvin_3096</name>
</gene>
<proteinExistence type="predicted"/>
<dbReference type="EMBL" id="CP001896">
    <property type="protein sequence ID" value="ADC63996.1"/>
    <property type="molecule type" value="Genomic_DNA"/>
</dbReference>
<dbReference type="InterPro" id="IPR036410">
    <property type="entry name" value="HSP_DnaJ_Cys-rich_dom_sf"/>
</dbReference>
<accession>D3RS59</accession>
<protein>
    <submittedName>
        <fullName evidence="1">Uncharacterized protein</fullName>
    </submittedName>
</protein>
<dbReference type="OrthoDB" id="7058922at2"/>
<dbReference type="KEGG" id="alv:Alvin_3096"/>
<reference evidence="1 2" key="1">
    <citation type="journal article" date="2011" name="Stand. Genomic Sci.">
        <title>Complete genome sequence of Allochromatium vinosum DSM 180(T).</title>
        <authorList>
            <person name="Weissgerber T."/>
            <person name="Zigann R."/>
            <person name="Bruce D."/>
            <person name="Chang Y.J."/>
            <person name="Detter J.C."/>
            <person name="Han C."/>
            <person name="Hauser L."/>
            <person name="Jeffries C.D."/>
            <person name="Land M."/>
            <person name="Munk A.C."/>
            <person name="Tapia R."/>
            <person name="Dahl C."/>
        </authorList>
    </citation>
    <scope>NUCLEOTIDE SEQUENCE [LARGE SCALE GENOMIC DNA]</scope>
    <source>
        <strain evidence="2">ATCC 17899 / DSM 180 / NBRC 103801 / NCIMB 10441 / D</strain>
    </source>
</reference>
<dbReference type="HOGENOM" id="CLU_958909_0_0_6"/>
<evidence type="ECO:0000313" key="2">
    <source>
        <dbReference type="Proteomes" id="UP000001441"/>
    </source>
</evidence>